<dbReference type="AlphaFoldDB" id="A0A952FGF6"/>
<feature type="region of interest" description="Disordered" evidence="1">
    <location>
        <begin position="78"/>
        <end position="102"/>
    </location>
</feature>
<accession>A0A952FGF6</accession>
<feature type="compositionally biased region" description="Low complexity" evidence="1">
    <location>
        <begin position="163"/>
        <end position="186"/>
    </location>
</feature>
<comment type="caution">
    <text evidence="2">The sequence shown here is derived from an EMBL/GenBank/DDBJ whole genome shotgun (WGS) entry which is preliminary data.</text>
</comment>
<feature type="compositionally biased region" description="Polar residues" evidence="1">
    <location>
        <begin position="90"/>
        <end position="101"/>
    </location>
</feature>
<organism evidence="2 3">
    <name type="scientific">Inquilinus limosus</name>
    <dbReference type="NCBI Taxonomy" id="171674"/>
    <lineage>
        <taxon>Bacteria</taxon>
        <taxon>Pseudomonadati</taxon>
        <taxon>Pseudomonadota</taxon>
        <taxon>Alphaproteobacteria</taxon>
        <taxon>Rhodospirillales</taxon>
        <taxon>Rhodospirillaceae</taxon>
        <taxon>Inquilinus</taxon>
    </lineage>
</organism>
<dbReference type="Proteomes" id="UP000700706">
    <property type="component" value="Unassembled WGS sequence"/>
</dbReference>
<evidence type="ECO:0000313" key="2">
    <source>
        <dbReference type="EMBL" id="MBW8723896.1"/>
    </source>
</evidence>
<feature type="region of interest" description="Disordered" evidence="1">
    <location>
        <begin position="149"/>
        <end position="186"/>
    </location>
</feature>
<gene>
    <name evidence="2" type="ORF">JF625_01885</name>
</gene>
<proteinExistence type="predicted"/>
<name>A0A952FGF6_9PROT</name>
<dbReference type="EMBL" id="JAEKLZ010000058">
    <property type="protein sequence ID" value="MBW8723896.1"/>
    <property type="molecule type" value="Genomic_DNA"/>
</dbReference>
<feature type="compositionally biased region" description="Low complexity" evidence="1">
    <location>
        <begin position="34"/>
        <end position="51"/>
    </location>
</feature>
<evidence type="ECO:0000256" key="1">
    <source>
        <dbReference type="SAM" id="MobiDB-lite"/>
    </source>
</evidence>
<feature type="region of interest" description="Disordered" evidence="1">
    <location>
        <begin position="24"/>
        <end position="65"/>
    </location>
</feature>
<sequence>MRSASTTPSLVSIRGACTARTWTPRRKRTPCADSSQAARRGIASRGSIRSSCGLHSPARSPSARAIGSRAAMMAAGSRVQPSPIAVRAKASSTPCPSSVRASNAVPRCSTGMPACGATSAQMSRLRIARCQVGPADWPLTVTKPKLRTEAPMARASRSITTTRSPCRAAARAWARPRMPAPTTARS</sequence>
<evidence type="ECO:0000313" key="3">
    <source>
        <dbReference type="Proteomes" id="UP000700706"/>
    </source>
</evidence>
<protein>
    <submittedName>
        <fullName evidence="2">Uncharacterized protein</fullName>
    </submittedName>
</protein>
<reference evidence="2" key="1">
    <citation type="submission" date="2020-06" db="EMBL/GenBank/DDBJ databases">
        <title>Stable isotope informed genome-resolved metagenomics uncovers potential trophic interactions in rhizosphere soil.</title>
        <authorList>
            <person name="Starr E.P."/>
            <person name="Shi S."/>
            <person name="Blazewicz S.J."/>
            <person name="Koch B.J."/>
            <person name="Probst A.J."/>
            <person name="Hungate B.A."/>
            <person name="Pett-Ridge J."/>
            <person name="Firestone M.K."/>
            <person name="Banfield J.F."/>
        </authorList>
    </citation>
    <scope>NUCLEOTIDE SEQUENCE</scope>
    <source>
        <strain evidence="2">YM_69_17</strain>
    </source>
</reference>